<dbReference type="EMBL" id="GBXM01083612">
    <property type="protein sequence ID" value="JAH24965.1"/>
    <property type="molecule type" value="Transcribed_RNA"/>
</dbReference>
<organism evidence="1">
    <name type="scientific">Anguilla anguilla</name>
    <name type="common">European freshwater eel</name>
    <name type="synonym">Muraena anguilla</name>
    <dbReference type="NCBI Taxonomy" id="7936"/>
    <lineage>
        <taxon>Eukaryota</taxon>
        <taxon>Metazoa</taxon>
        <taxon>Chordata</taxon>
        <taxon>Craniata</taxon>
        <taxon>Vertebrata</taxon>
        <taxon>Euteleostomi</taxon>
        <taxon>Actinopterygii</taxon>
        <taxon>Neopterygii</taxon>
        <taxon>Teleostei</taxon>
        <taxon>Anguilliformes</taxon>
        <taxon>Anguillidae</taxon>
        <taxon>Anguilla</taxon>
    </lineage>
</organism>
<sequence>MRYGDHRAFPSLAPTLPAFIRYYPFRFVLLPGKCTSNYMNFMQS</sequence>
<protein>
    <submittedName>
        <fullName evidence="1">Uncharacterized protein</fullName>
    </submittedName>
</protein>
<reference evidence="1" key="2">
    <citation type="journal article" date="2015" name="Fish Shellfish Immunol.">
        <title>Early steps in the European eel (Anguilla anguilla)-Vibrio vulnificus interaction in the gills: Role of the RtxA13 toxin.</title>
        <authorList>
            <person name="Callol A."/>
            <person name="Pajuelo D."/>
            <person name="Ebbesson L."/>
            <person name="Teles M."/>
            <person name="MacKenzie S."/>
            <person name="Amaro C."/>
        </authorList>
    </citation>
    <scope>NUCLEOTIDE SEQUENCE</scope>
</reference>
<evidence type="ECO:0000313" key="1">
    <source>
        <dbReference type="EMBL" id="JAH24965.1"/>
    </source>
</evidence>
<name>A0A0E9R909_ANGAN</name>
<proteinExistence type="predicted"/>
<reference evidence="1" key="1">
    <citation type="submission" date="2014-11" db="EMBL/GenBank/DDBJ databases">
        <authorList>
            <person name="Amaro Gonzalez C."/>
        </authorList>
    </citation>
    <scope>NUCLEOTIDE SEQUENCE</scope>
</reference>
<accession>A0A0E9R909</accession>
<dbReference type="AlphaFoldDB" id="A0A0E9R909"/>